<dbReference type="PANTHER" id="PTHR24028">
    <property type="entry name" value="CADHERIN-87A"/>
    <property type="match status" value="1"/>
</dbReference>
<proteinExistence type="predicted"/>
<dbReference type="InterPro" id="IPR015919">
    <property type="entry name" value="Cadherin-like_sf"/>
</dbReference>
<keyword evidence="3 6" id="KW-1133">Transmembrane helix</keyword>
<organism evidence="8 9">
    <name type="scientific">Mya arenaria</name>
    <name type="common">Soft-shell clam</name>
    <dbReference type="NCBI Taxonomy" id="6604"/>
    <lineage>
        <taxon>Eukaryota</taxon>
        <taxon>Metazoa</taxon>
        <taxon>Spiralia</taxon>
        <taxon>Lophotrochozoa</taxon>
        <taxon>Mollusca</taxon>
        <taxon>Bivalvia</taxon>
        <taxon>Autobranchia</taxon>
        <taxon>Heteroconchia</taxon>
        <taxon>Euheterodonta</taxon>
        <taxon>Imparidentia</taxon>
        <taxon>Neoheterodontei</taxon>
        <taxon>Myida</taxon>
        <taxon>Myoidea</taxon>
        <taxon>Myidae</taxon>
        <taxon>Mya</taxon>
    </lineage>
</organism>
<keyword evidence="9" id="KW-1185">Reference proteome</keyword>
<gene>
    <name evidence="8" type="ORF">MAR_028661</name>
</gene>
<comment type="subcellular location">
    <subcellularLocation>
        <location evidence="1">Membrane</location>
        <topology evidence="1">Single-pass membrane protein</topology>
    </subcellularLocation>
</comment>
<dbReference type="PROSITE" id="PS50268">
    <property type="entry name" value="CADHERIN_2"/>
    <property type="match status" value="2"/>
</dbReference>
<dbReference type="Pfam" id="PF00028">
    <property type="entry name" value="Cadherin"/>
    <property type="match status" value="1"/>
</dbReference>
<reference evidence="8" key="1">
    <citation type="submission" date="2022-11" db="EMBL/GenBank/DDBJ databases">
        <title>Centuries of genome instability and evolution in soft-shell clam transmissible cancer (bioRxiv).</title>
        <authorList>
            <person name="Hart S.F.M."/>
            <person name="Yonemitsu M.A."/>
            <person name="Giersch R.M."/>
            <person name="Beal B.F."/>
            <person name="Arriagada G."/>
            <person name="Davis B.W."/>
            <person name="Ostrander E.A."/>
            <person name="Goff S.P."/>
            <person name="Metzger M.J."/>
        </authorList>
    </citation>
    <scope>NUCLEOTIDE SEQUENCE</scope>
    <source>
        <strain evidence="8">MELC-2E11</strain>
        <tissue evidence="8">Siphon/mantle</tissue>
    </source>
</reference>
<dbReference type="InterPro" id="IPR050174">
    <property type="entry name" value="Protocadherin/Cadherin-CA"/>
</dbReference>
<keyword evidence="6" id="KW-0472">Membrane</keyword>
<dbReference type="EMBL" id="CP111013">
    <property type="protein sequence ID" value="WAQ95971.1"/>
    <property type="molecule type" value="Genomic_DNA"/>
</dbReference>
<evidence type="ECO:0000256" key="1">
    <source>
        <dbReference type="ARBA" id="ARBA00004167"/>
    </source>
</evidence>
<evidence type="ECO:0000256" key="4">
    <source>
        <dbReference type="ARBA" id="ARBA00023180"/>
    </source>
</evidence>
<sequence length="394" mass="45027">MSVQVTNCNFSIEVQENFQLNQVLRVLDVVNQENKVDCTMVESTYPAGLFSIELDSTEKNCELVLRGSLDYENRRNYNITVSMIKADTVYTNSVYNAWNPALVYIQVLDTNDNIPSWVIPYYPRSNGTNPTTQSKYFGIVNNDLGSDSNVLFINAVDRDSGNLGRIEYLRGLEDNDFPTNPPFQMNTLTGEITTTKSMEFVTVPTHRFEVKARDNPGQTTQQNSIDAEVVIHLVENKHRFVAELPGQPQDYVNRLEQFRLTDVTFVLADPDITPNFPLLINDERNLGLFDDTWKVMIRDNANVDVSIVHPPLTGNLAAQHVLTKSYVWWLDDPWAALVALVAISILLCIVGIIVLVFTHARYTKYINNYRVYQTTYQQPEFVEPPSFLREYETQ</sequence>
<dbReference type="Proteomes" id="UP001164746">
    <property type="component" value="Chromosome 2"/>
</dbReference>
<protein>
    <submittedName>
        <fullName evidence="8">CAD99-like protein</fullName>
    </submittedName>
</protein>
<keyword evidence="4" id="KW-0325">Glycoprotein</keyword>
<evidence type="ECO:0000256" key="3">
    <source>
        <dbReference type="ARBA" id="ARBA00022989"/>
    </source>
</evidence>
<evidence type="ECO:0000256" key="6">
    <source>
        <dbReference type="SAM" id="Phobius"/>
    </source>
</evidence>
<dbReference type="Gene3D" id="2.60.40.60">
    <property type="entry name" value="Cadherins"/>
    <property type="match status" value="2"/>
</dbReference>
<name>A0ABY7DE82_MYAAR</name>
<dbReference type="InterPro" id="IPR002126">
    <property type="entry name" value="Cadherin-like_dom"/>
</dbReference>
<keyword evidence="5" id="KW-0106">Calcium</keyword>
<dbReference type="PANTHER" id="PTHR24028:SF328">
    <property type="entry name" value="CADHERIN-3"/>
    <property type="match status" value="1"/>
</dbReference>
<dbReference type="CDD" id="cd11304">
    <property type="entry name" value="Cadherin_repeat"/>
    <property type="match status" value="2"/>
</dbReference>
<keyword evidence="2 6" id="KW-0812">Transmembrane</keyword>
<evidence type="ECO:0000256" key="5">
    <source>
        <dbReference type="PROSITE-ProRule" id="PRU00043"/>
    </source>
</evidence>
<feature type="transmembrane region" description="Helical" evidence="6">
    <location>
        <begin position="334"/>
        <end position="357"/>
    </location>
</feature>
<evidence type="ECO:0000313" key="9">
    <source>
        <dbReference type="Proteomes" id="UP001164746"/>
    </source>
</evidence>
<evidence type="ECO:0000256" key="2">
    <source>
        <dbReference type="ARBA" id="ARBA00022692"/>
    </source>
</evidence>
<feature type="domain" description="Cadherin" evidence="7">
    <location>
        <begin position="6"/>
        <end position="117"/>
    </location>
</feature>
<feature type="domain" description="Cadherin" evidence="7">
    <location>
        <begin position="132"/>
        <end position="250"/>
    </location>
</feature>
<feature type="non-terminal residue" evidence="8">
    <location>
        <position position="1"/>
    </location>
</feature>
<dbReference type="SMART" id="SM00112">
    <property type="entry name" value="CA"/>
    <property type="match status" value="2"/>
</dbReference>
<dbReference type="SUPFAM" id="SSF49313">
    <property type="entry name" value="Cadherin-like"/>
    <property type="match status" value="2"/>
</dbReference>
<accession>A0ABY7DE82</accession>
<evidence type="ECO:0000313" key="8">
    <source>
        <dbReference type="EMBL" id="WAQ95971.1"/>
    </source>
</evidence>
<evidence type="ECO:0000259" key="7">
    <source>
        <dbReference type="PROSITE" id="PS50268"/>
    </source>
</evidence>